<name>A0A139AMY0_GONPJ</name>
<feature type="compositionally biased region" description="Pro residues" evidence="2">
    <location>
        <begin position="727"/>
        <end position="737"/>
    </location>
</feature>
<accession>A0A139AMY0</accession>
<dbReference type="GO" id="GO:0005085">
    <property type="term" value="F:guanyl-nucleotide exchange factor activity"/>
    <property type="evidence" value="ECO:0007669"/>
    <property type="project" value="UniProtKB-KW"/>
</dbReference>
<protein>
    <recommendedName>
        <fullName evidence="3">Ras-GEF domain-containing protein</fullName>
    </recommendedName>
</protein>
<evidence type="ECO:0000313" key="5">
    <source>
        <dbReference type="Proteomes" id="UP000070544"/>
    </source>
</evidence>
<feature type="compositionally biased region" description="Pro residues" evidence="2">
    <location>
        <begin position="798"/>
        <end position="814"/>
    </location>
</feature>
<dbReference type="EMBL" id="KQ965743">
    <property type="protein sequence ID" value="KXS18120.1"/>
    <property type="molecule type" value="Genomic_DNA"/>
</dbReference>
<evidence type="ECO:0000256" key="2">
    <source>
        <dbReference type="SAM" id="MobiDB-lite"/>
    </source>
</evidence>
<dbReference type="STRING" id="1344416.A0A139AMY0"/>
<organism evidence="4 5">
    <name type="scientific">Gonapodya prolifera (strain JEL478)</name>
    <name type="common">Monoblepharis prolifera</name>
    <dbReference type="NCBI Taxonomy" id="1344416"/>
    <lineage>
        <taxon>Eukaryota</taxon>
        <taxon>Fungi</taxon>
        <taxon>Fungi incertae sedis</taxon>
        <taxon>Chytridiomycota</taxon>
        <taxon>Chytridiomycota incertae sedis</taxon>
        <taxon>Monoblepharidomycetes</taxon>
        <taxon>Monoblepharidales</taxon>
        <taxon>Gonapodyaceae</taxon>
        <taxon>Gonapodya</taxon>
    </lineage>
</organism>
<evidence type="ECO:0000313" key="4">
    <source>
        <dbReference type="EMBL" id="KXS18120.1"/>
    </source>
</evidence>
<evidence type="ECO:0000259" key="3">
    <source>
        <dbReference type="PROSITE" id="PS50009"/>
    </source>
</evidence>
<dbReference type="Pfam" id="PF00617">
    <property type="entry name" value="RasGEF"/>
    <property type="match status" value="1"/>
</dbReference>
<feature type="region of interest" description="Disordered" evidence="2">
    <location>
        <begin position="705"/>
        <end position="850"/>
    </location>
</feature>
<gene>
    <name evidence="4" type="ORF">M427DRAFT_132895</name>
</gene>
<dbReference type="OrthoDB" id="10254377at2759"/>
<feature type="compositionally biased region" description="Low complexity" evidence="2">
    <location>
        <begin position="762"/>
        <end position="778"/>
    </location>
</feature>
<evidence type="ECO:0000256" key="1">
    <source>
        <dbReference type="PROSITE-ProRule" id="PRU00168"/>
    </source>
</evidence>
<dbReference type="SUPFAM" id="SSF48366">
    <property type="entry name" value="Ras GEF"/>
    <property type="match status" value="1"/>
</dbReference>
<feature type="domain" description="Ras-GEF" evidence="3">
    <location>
        <begin position="202"/>
        <end position="465"/>
    </location>
</feature>
<dbReference type="InterPro" id="IPR001895">
    <property type="entry name" value="RASGEF_cat_dom"/>
</dbReference>
<dbReference type="InterPro" id="IPR036964">
    <property type="entry name" value="RASGEF_cat_dom_sf"/>
</dbReference>
<dbReference type="AlphaFoldDB" id="A0A139AMY0"/>
<dbReference type="InterPro" id="IPR023578">
    <property type="entry name" value="Ras_GEF_dom_sf"/>
</dbReference>
<reference evidence="4 5" key="1">
    <citation type="journal article" date="2015" name="Genome Biol. Evol.">
        <title>Phylogenomic analyses indicate that early fungi evolved digesting cell walls of algal ancestors of land plants.</title>
        <authorList>
            <person name="Chang Y."/>
            <person name="Wang S."/>
            <person name="Sekimoto S."/>
            <person name="Aerts A.L."/>
            <person name="Choi C."/>
            <person name="Clum A."/>
            <person name="LaButti K.M."/>
            <person name="Lindquist E.A."/>
            <person name="Yee Ngan C."/>
            <person name="Ohm R.A."/>
            <person name="Salamov A.A."/>
            <person name="Grigoriev I.V."/>
            <person name="Spatafora J.W."/>
            <person name="Berbee M.L."/>
        </authorList>
    </citation>
    <scope>NUCLEOTIDE SEQUENCE [LARGE SCALE GENOMIC DNA]</scope>
    <source>
        <strain evidence="4 5">JEL478</strain>
    </source>
</reference>
<dbReference type="Gene3D" id="1.10.840.10">
    <property type="entry name" value="Ras guanine-nucleotide exchange factors catalytic domain"/>
    <property type="match status" value="1"/>
</dbReference>
<dbReference type="GO" id="GO:0007264">
    <property type="term" value="P:small GTPase-mediated signal transduction"/>
    <property type="evidence" value="ECO:0007669"/>
    <property type="project" value="InterPro"/>
</dbReference>
<feature type="region of interest" description="Disordered" evidence="2">
    <location>
        <begin position="878"/>
        <end position="899"/>
    </location>
</feature>
<dbReference type="Proteomes" id="UP000070544">
    <property type="component" value="Unassembled WGS sequence"/>
</dbReference>
<keyword evidence="1" id="KW-0344">Guanine-nucleotide releasing factor</keyword>
<sequence>MEPNSKGDWDESRVRKLLHQAEEEVAKENFKDAFVLFLRAANSGIHSIGTSAAWEGQRVLKTAPSTSRSLFELSRRAISRAEEVFKARPVEERTGGDLSSPVPFAVPQLPNFLQDTPILLPIVPTSPLSKNVVTRARDYHAALKKVAVLSKQQGLNGKPKSPDLGALRRVHEVAQTEKRRLDAAVEAVTKFSSPEFNILSFTPQVLAKELAALDTQLFKTLFSGEPDLRDSLILGALHDHSYSAALDTKLHSLRACLDLHKYLRHVFVDTILSATPENRNVTAAAARAHVIQHLVATGTVLQRVYRSYPSVAAIVLALSNTTVRRLRLTWALVDGRWREWVERVAAVFTKQQNKADAKGWDLYFAELKECLEIYYNPPIHTVTPWLYPFTDTLRDLTRLYGLAAEQTPSQGKPSIALTESASASMERILSLCAMTHGSAVDTEAVPGWMGPHHPLSRRPSPAPPGMSVPSAGLRWTGRDTTTGKVLPGQITQDLGSVATDPNVRHWLVTRVYVGERELWERSVAVEPQRSEADHPGEEIEWEEHEARSWQGVMERAVELASYSLEEKNTSGPSDTTDQTPTLSLAPSEQLLENPAEGTPPAAIERSTDAVLEHARSGIADVSDADAKLMATFAVIPATFEGEVETAATAERTEIPDTDDISEIAAQTFQEGDEHEIDRELAELEMSHGDLEGGHRGAGERNLQNAQIRQDPPRDDPLEASGQEVSLPLPPTEPPPQPLQEHSTEESATEPIMDLDFLDQLTARSPSSSASNAAISPVSGSLIEFEGIPGAGSASRAPPIQPPPGSAPALPPKPFSPHTGTLPTKSSLTLSSNGSSSGSLDQTGKPKKKVRIVAEGDYVPGPWEDDEELVGIVGDMGIGASSMREPTNTVPGSATKPNEDQYSELWKRLGALGGSSAPR</sequence>
<dbReference type="PROSITE" id="PS50009">
    <property type="entry name" value="RASGEF_CAT"/>
    <property type="match status" value="1"/>
</dbReference>
<feature type="compositionally biased region" description="Polar residues" evidence="2">
    <location>
        <begin position="883"/>
        <end position="895"/>
    </location>
</feature>
<proteinExistence type="predicted"/>
<keyword evidence="5" id="KW-1185">Reference proteome</keyword>
<feature type="compositionally biased region" description="Low complexity" evidence="2">
    <location>
        <begin position="818"/>
        <end position="839"/>
    </location>
</feature>